<evidence type="ECO:0000313" key="3">
    <source>
        <dbReference type="Proteomes" id="UP000198870"/>
    </source>
</evidence>
<dbReference type="PROSITE" id="PS51257">
    <property type="entry name" value="PROKAR_LIPOPROTEIN"/>
    <property type="match status" value="1"/>
</dbReference>
<keyword evidence="1" id="KW-1133">Transmembrane helix</keyword>
<keyword evidence="3" id="KW-1185">Reference proteome</keyword>
<dbReference type="Proteomes" id="UP000198870">
    <property type="component" value="Unassembled WGS sequence"/>
</dbReference>
<keyword evidence="1" id="KW-0812">Transmembrane</keyword>
<sequence>MSHGVRRSKAAGFGGTVGACVWVSGCFLQSVCFGFFFFSAMAVPLLHAPLNMERRTPVRLLGRVSLFMPHGVRRSKAAGVRRDSRCLCLGVRWLPSICFHCVWFALCHGCSSVACSIEHGAPHSSAAFGEGVAVHAARSAALQGNGRFIHGRSPSAHVIDLRNEGREHVRPLCPSEACFFPLALGPSYPFVMEITCVTSFSMPMAISAMPGPRM</sequence>
<organism evidence="2 3">
    <name type="scientific">Desulfoluna spongiiphila</name>
    <dbReference type="NCBI Taxonomy" id="419481"/>
    <lineage>
        <taxon>Bacteria</taxon>
        <taxon>Pseudomonadati</taxon>
        <taxon>Thermodesulfobacteriota</taxon>
        <taxon>Desulfobacteria</taxon>
        <taxon>Desulfobacterales</taxon>
        <taxon>Desulfolunaceae</taxon>
        <taxon>Desulfoluna</taxon>
    </lineage>
</organism>
<proteinExistence type="predicted"/>
<name>A0A1G5JGA2_9BACT</name>
<evidence type="ECO:0000313" key="2">
    <source>
        <dbReference type="EMBL" id="SCY87317.1"/>
    </source>
</evidence>
<accession>A0A1G5JGA2</accession>
<protein>
    <submittedName>
        <fullName evidence="2">Uncharacterized protein</fullName>
    </submittedName>
</protein>
<gene>
    <name evidence="2" type="ORF">SAMN05216233_13031</name>
</gene>
<dbReference type="AlphaFoldDB" id="A0A1G5JGA2"/>
<feature type="transmembrane region" description="Helical" evidence="1">
    <location>
        <begin position="22"/>
        <end position="46"/>
    </location>
</feature>
<dbReference type="EMBL" id="FMUX01000030">
    <property type="protein sequence ID" value="SCY87317.1"/>
    <property type="molecule type" value="Genomic_DNA"/>
</dbReference>
<evidence type="ECO:0000256" key="1">
    <source>
        <dbReference type="SAM" id="Phobius"/>
    </source>
</evidence>
<reference evidence="2 3" key="1">
    <citation type="submission" date="2016-10" db="EMBL/GenBank/DDBJ databases">
        <authorList>
            <person name="de Groot N.N."/>
        </authorList>
    </citation>
    <scope>NUCLEOTIDE SEQUENCE [LARGE SCALE GENOMIC DNA]</scope>
    <source>
        <strain evidence="2 3">AA1</strain>
    </source>
</reference>
<keyword evidence="1" id="KW-0472">Membrane</keyword>